<sequence length="171" mass="18103">MAGCAPLDASWARVDTFQAPDGAGWELVEESDELLVLDVADAAQAAKMDVSLQPGTEVVVTGLETDTPLLKVDGTVMKGTWDELFGSAIVLEEHAEDADEHASDDAARTRLRPLPPANAAGAPATGASSTTSRRVAFVPVREVDEPLDELEVAPCEPRTSPIPMHEDDEAE</sequence>
<keyword evidence="4" id="KW-1185">Reference proteome</keyword>
<dbReference type="InterPro" id="IPR019481">
    <property type="entry name" value="TFIIIC_triple_barrel"/>
</dbReference>
<evidence type="ECO:0000313" key="3">
    <source>
        <dbReference type="EMBL" id="WFD49145.1"/>
    </source>
</evidence>
<dbReference type="Proteomes" id="UP000818624">
    <property type="component" value="Chromosome 4"/>
</dbReference>
<evidence type="ECO:0000259" key="2">
    <source>
        <dbReference type="Pfam" id="PF10419"/>
    </source>
</evidence>
<accession>A0ABY8EXZ9</accession>
<protein>
    <recommendedName>
        <fullName evidence="2">Transcription factor TFIIIC triple barrel domain-containing protein</fullName>
    </recommendedName>
</protein>
<organism evidence="3 4">
    <name type="scientific">Malassezia furfur</name>
    <name type="common">Pityriasis versicolor infection agent</name>
    <name type="synonym">Pityrosporum furfur</name>
    <dbReference type="NCBI Taxonomy" id="55194"/>
    <lineage>
        <taxon>Eukaryota</taxon>
        <taxon>Fungi</taxon>
        <taxon>Dikarya</taxon>
        <taxon>Basidiomycota</taxon>
        <taxon>Ustilaginomycotina</taxon>
        <taxon>Malasseziomycetes</taxon>
        <taxon>Malasseziales</taxon>
        <taxon>Malasseziaceae</taxon>
        <taxon>Malassezia</taxon>
    </lineage>
</organism>
<dbReference type="Pfam" id="PF10419">
    <property type="entry name" value="TFIIIC_sub6"/>
    <property type="match status" value="1"/>
</dbReference>
<feature type="domain" description="Transcription factor TFIIIC triple barrel" evidence="2">
    <location>
        <begin position="29"/>
        <end position="108"/>
    </location>
</feature>
<proteinExistence type="predicted"/>
<gene>
    <name evidence="3" type="ORF">GLX27_003823</name>
</gene>
<name>A0ABY8EXZ9_MALFU</name>
<evidence type="ECO:0000313" key="4">
    <source>
        <dbReference type="Proteomes" id="UP000818624"/>
    </source>
</evidence>
<reference evidence="3 4" key="1">
    <citation type="journal article" date="2020" name="Elife">
        <title>Loss of centromere function drives karyotype evolution in closely related Malassezia species.</title>
        <authorList>
            <person name="Sankaranarayanan S.R."/>
            <person name="Ianiri G."/>
            <person name="Coelho M.A."/>
            <person name="Reza M.H."/>
            <person name="Thimmappa B.C."/>
            <person name="Ganguly P."/>
            <person name="Vadnala R.N."/>
            <person name="Sun S."/>
            <person name="Siddharthan R."/>
            <person name="Tellgren-Roth C."/>
            <person name="Dawson T.L."/>
            <person name="Heitman J."/>
            <person name="Sanyal K."/>
        </authorList>
    </citation>
    <scope>NUCLEOTIDE SEQUENCE [LARGE SCALE GENOMIC DNA]</scope>
    <source>
        <strain evidence="3">CBS14141</strain>
    </source>
</reference>
<feature type="region of interest" description="Disordered" evidence="1">
    <location>
        <begin position="95"/>
        <end position="171"/>
    </location>
</feature>
<evidence type="ECO:0000256" key="1">
    <source>
        <dbReference type="SAM" id="MobiDB-lite"/>
    </source>
</evidence>
<dbReference type="EMBL" id="CP046237">
    <property type="protein sequence ID" value="WFD49145.1"/>
    <property type="molecule type" value="Genomic_DNA"/>
</dbReference>
<dbReference type="Gene3D" id="2.60.40.4370">
    <property type="match status" value="1"/>
</dbReference>
<feature type="compositionally biased region" description="Low complexity" evidence="1">
    <location>
        <begin position="117"/>
        <end position="134"/>
    </location>
</feature>